<keyword evidence="3" id="KW-0804">Transcription</keyword>
<gene>
    <name evidence="5" type="ORF">FC15_GL001554</name>
</gene>
<dbReference type="SUPFAM" id="SSF53822">
    <property type="entry name" value="Periplasmic binding protein-like I"/>
    <property type="match status" value="1"/>
</dbReference>
<dbReference type="Pfam" id="PF13377">
    <property type="entry name" value="Peripla_BP_3"/>
    <property type="match status" value="1"/>
</dbReference>
<proteinExistence type="predicted"/>
<dbReference type="InterPro" id="IPR046335">
    <property type="entry name" value="LacI/GalR-like_sensor"/>
</dbReference>
<keyword evidence="6" id="KW-1185">Reference proteome</keyword>
<evidence type="ECO:0000256" key="3">
    <source>
        <dbReference type="ARBA" id="ARBA00023163"/>
    </source>
</evidence>
<dbReference type="InterPro" id="IPR010982">
    <property type="entry name" value="Lambda_DNA-bd_dom_sf"/>
</dbReference>
<evidence type="ECO:0000313" key="6">
    <source>
        <dbReference type="Proteomes" id="UP000051315"/>
    </source>
</evidence>
<dbReference type="PATRIC" id="fig|1423735.3.peg.1607"/>
<dbReference type="STRING" id="1423735.FC15_GL001554"/>
<dbReference type="CDD" id="cd01392">
    <property type="entry name" value="HTH_LacI"/>
    <property type="match status" value="1"/>
</dbReference>
<dbReference type="Gene3D" id="1.10.260.40">
    <property type="entry name" value="lambda repressor-like DNA-binding domains"/>
    <property type="match status" value="1"/>
</dbReference>
<dbReference type="GO" id="GO:0003700">
    <property type="term" value="F:DNA-binding transcription factor activity"/>
    <property type="evidence" value="ECO:0007669"/>
    <property type="project" value="TreeGrafter"/>
</dbReference>
<organism evidence="5 6">
    <name type="scientific">Lapidilactobacillus concavus DSM 17758</name>
    <dbReference type="NCBI Taxonomy" id="1423735"/>
    <lineage>
        <taxon>Bacteria</taxon>
        <taxon>Bacillati</taxon>
        <taxon>Bacillota</taxon>
        <taxon>Bacilli</taxon>
        <taxon>Lactobacillales</taxon>
        <taxon>Lactobacillaceae</taxon>
        <taxon>Lapidilactobacillus</taxon>
    </lineage>
</organism>
<accession>A0A0R1VX08</accession>
<feature type="domain" description="HTH lacI-type" evidence="4">
    <location>
        <begin position="4"/>
        <end position="58"/>
    </location>
</feature>
<evidence type="ECO:0000256" key="1">
    <source>
        <dbReference type="ARBA" id="ARBA00023015"/>
    </source>
</evidence>
<dbReference type="AlphaFoldDB" id="A0A0R1VX08"/>
<name>A0A0R1VX08_9LACO</name>
<dbReference type="Proteomes" id="UP000051315">
    <property type="component" value="Unassembled WGS sequence"/>
</dbReference>
<comment type="caution">
    <text evidence="5">The sequence shown here is derived from an EMBL/GenBank/DDBJ whole genome shotgun (WGS) entry which is preliminary data.</text>
</comment>
<dbReference type="SMART" id="SM00354">
    <property type="entry name" value="HTH_LACI"/>
    <property type="match status" value="1"/>
</dbReference>
<dbReference type="PRINTS" id="PR00036">
    <property type="entry name" value="HTHLACI"/>
</dbReference>
<keyword evidence="1" id="KW-0805">Transcription regulation</keyword>
<dbReference type="PANTHER" id="PTHR30146">
    <property type="entry name" value="LACI-RELATED TRANSCRIPTIONAL REPRESSOR"/>
    <property type="match status" value="1"/>
</dbReference>
<dbReference type="PROSITE" id="PS00356">
    <property type="entry name" value="HTH_LACI_1"/>
    <property type="match status" value="1"/>
</dbReference>
<dbReference type="CDD" id="cd06267">
    <property type="entry name" value="PBP1_LacI_sugar_binding-like"/>
    <property type="match status" value="1"/>
</dbReference>
<dbReference type="InterPro" id="IPR000843">
    <property type="entry name" value="HTH_LacI"/>
</dbReference>
<dbReference type="Pfam" id="PF00356">
    <property type="entry name" value="LacI"/>
    <property type="match status" value="1"/>
</dbReference>
<dbReference type="RefSeq" id="WP_057824509.1">
    <property type="nucleotide sequence ID" value="NZ_AZFX01000041.1"/>
</dbReference>
<dbReference type="SUPFAM" id="SSF47413">
    <property type="entry name" value="lambda repressor-like DNA-binding domains"/>
    <property type="match status" value="1"/>
</dbReference>
<protein>
    <submittedName>
        <fullName evidence="5">Catabolite control protein A</fullName>
    </submittedName>
</protein>
<evidence type="ECO:0000256" key="2">
    <source>
        <dbReference type="ARBA" id="ARBA00023125"/>
    </source>
</evidence>
<evidence type="ECO:0000259" key="4">
    <source>
        <dbReference type="PROSITE" id="PS50932"/>
    </source>
</evidence>
<dbReference type="InterPro" id="IPR028082">
    <property type="entry name" value="Peripla_BP_I"/>
</dbReference>
<dbReference type="PROSITE" id="PS50932">
    <property type="entry name" value="HTH_LACI_2"/>
    <property type="match status" value="1"/>
</dbReference>
<evidence type="ECO:0000313" key="5">
    <source>
        <dbReference type="EMBL" id="KRM09981.1"/>
    </source>
</evidence>
<sequence>MAKVTIRDVAREAGVSIATVSKALNNVNVVKPSTKQRILDAVKKLDYSPNLIGKQLKSGSTQTIGLFTSSVTGPYFSMLIDALANFSEKHGYELNVFISSDREKIINTIRGRLVDGALLFDTVVANEDIEFLNSEHISSVFLDRKTSHLNTTSVVFDSFKAGYDITNYLINLGHKQIAYIAGYKGVYDSEQRLLGVKQALFEHGLSFPPYYRLEGMFEQEAAYNAVLSFLRSSRVQSYELPTAFVAGNDISAIGAIKALKHEGLMVPDDISVVGFDDIDVSEYFNPPLTTIHNPIVAQARAAVEMLVRLMDGEHDIPSKVLEGELKMRQSAKSL</sequence>
<reference evidence="5 6" key="1">
    <citation type="journal article" date="2015" name="Genome Announc.">
        <title>Expanding the biotechnology potential of lactobacilli through comparative genomics of 213 strains and associated genera.</title>
        <authorList>
            <person name="Sun Z."/>
            <person name="Harris H.M."/>
            <person name="McCann A."/>
            <person name="Guo C."/>
            <person name="Argimon S."/>
            <person name="Zhang W."/>
            <person name="Yang X."/>
            <person name="Jeffery I.B."/>
            <person name="Cooney J.C."/>
            <person name="Kagawa T.F."/>
            <person name="Liu W."/>
            <person name="Song Y."/>
            <person name="Salvetti E."/>
            <person name="Wrobel A."/>
            <person name="Rasinkangas P."/>
            <person name="Parkhill J."/>
            <person name="Rea M.C."/>
            <person name="O'Sullivan O."/>
            <person name="Ritari J."/>
            <person name="Douillard F.P."/>
            <person name="Paul Ross R."/>
            <person name="Yang R."/>
            <person name="Briner A.E."/>
            <person name="Felis G.E."/>
            <person name="de Vos W.M."/>
            <person name="Barrangou R."/>
            <person name="Klaenhammer T.R."/>
            <person name="Caufield P.W."/>
            <person name="Cui Y."/>
            <person name="Zhang H."/>
            <person name="O'Toole P.W."/>
        </authorList>
    </citation>
    <scope>NUCLEOTIDE SEQUENCE [LARGE SCALE GENOMIC DNA]</scope>
    <source>
        <strain evidence="5 6">DSM 17758</strain>
    </source>
</reference>
<dbReference type="OrthoDB" id="9775106at2"/>
<keyword evidence="2" id="KW-0238">DNA-binding</keyword>
<dbReference type="PANTHER" id="PTHR30146:SF109">
    <property type="entry name" value="HTH-TYPE TRANSCRIPTIONAL REGULATOR GALS"/>
    <property type="match status" value="1"/>
</dbReference>
<dbReference type="Gene3D" id="3.40.50.2300">
    <property type="match status" value="2"/>
</dbReference>
<dbReference type="GO" id="GO:0000976">
    <property type="term" value="F:transcription cis-regulatory region binding"/>
    <property type="evidence" value="ECO:0007669"/>
    <property type="project" value="TreeGrafter"/>
</dbReference>
<dbReference type="EMBL" id="AZFX01000041">
    <property type="protein sequence ID" value="KRM09981.1"/>
    <property type="molecule type" value="Genomic_DNA"/>
</dbReference>